<evidence type="ECO:0000313" key="1">
    <source>
        <dbReference type="EMBL" id="CAB0008219.1"/>
    </source>
</evidence>
<sequence length="195" mass="22529">MRKSFKSLITYSTKESKQTRIMPFYSCAKGCRIRICNKNFLSVRRPPYAVRRTPSAVRRTPSAVRVLNHYEQRMGNYEGNLDRNTMYIVHEDPNTKASCGEPSFAFNKIQFFNFYFHIYRVNGSIGIVLKSRIGTELQKKLFLIHIYSESFPEQVSFLQKDKCKHDANCLHKAPSIVPTGKIMSLVSTSLFVPVM</sequence>
<keyword evidence="3" id="KW-1185">Reference proteome</keyword>
<gene>
    <name evidence="1" type="ORF">NTEN_LOCUS13465</name>
    <name evidence="2" type="ORF">NTEN_LOCUS13466</name>
</gene>
<name>A0A6H5H3G2_9HEMI</name>
<reference evidence="2 3" key="1">
    <citation type="submission" date="2020-02" db="EMBL/GenBank/DDBJ databases">
        <authorList>
            <person name="Ferguson B K."/>
        </authorList>
    </citation>
    <scope>NUCLEOTIDE SEQUENCE [LARGE SCALE GENOMIC DNA]</scope>
</reference>
<dbReference type="EMBL" id="CADCXU010020274">
    <property type="protein sequence ID" value="CAB0008220.1"/>
    <property type="molecule type" value="Genomic_DNA"/>
</dbReference>
<accession>A0A6H5H3G2</accession>
<dbReference type="AlphaFoldDB" id="A0A6H5H3G2"/>
<dbReference type="EMBL" id="CADCXU010020273">
    <property type="protein sequence ID" value="CAB0008219.1"/>
    <property type="molecule type" value="Genomic_DNA"/>
</dbReference>
<feature type="non-terminal residue" evidence="2">
    <location>
        <position position="195"/>
    </location>
</feature>
<evidence type="ECO:0000313" key="3">
    <source>
        <dbReference type="Proteomes" id="UP000479000"/>
    </source>
</evidence>
<evidence type="ECO:0000313" key="2">
    <source>
        <dbReference type="EMBL" id="CAB0008220.1"/>
    </source>
</evidence>
<organism evidence="2 3">
    <name type="scientific">Nesidiocoris tenuis</name>
    <dbReference type="NCBI Taxonomy" id="355587"/>
    <lineage>
        <taxon>Eukaryota</taxon>
        <taxon>Metazoa</taxon>
        <taxon>Ecdysozoa</taxon>
        <taxon>Arthropoda</taxon>
        <taxon>Hexapoda</taxon>
        <taxon>Insecta</taxon>
        <taxon>Pterygota</taxon>
        <taxon>Neoptera</taxon>
        <taxon>Paraneoptera</taxon>
        <taxon>Hemiptera</taxon>
        <taxon>Heteroptera</taxon>
        <taxon>Panheteroptera</taxon>
        <taxon>Cimicomorpha</taxon>
        <taxon>Miridae</taxon>
        <taxon>Dicyphina</taxon>
        <taxon>Nesidiocoris</taxon>
    </lineage>
</organism>
<proteinExistence type="predicted"/>
<protein>
    <submittedName>
        <fullName evidence="2">Uncharacterized protein</fullName>
    </submittedName>
</protein>
<dbReference type="Proteomes" id="UP000479000">
    <property type="component" value="Unassembled WGS sequence"/>
</dbReference>